<organism evidence="3 4">
    <name type="scientific">Flaviflagellibacter deserti</name>
    <dbReference type="NCBI Taxonomy" id="2267266"/>
    <lineage>
        <taxon>Bacteria</taxon>
        <taxon>Pseudomonadati</taxon>
        <taxon>Pseudomonadota</taxon>
        <taxon>Alphaproteobacteria</taxon>
        <taxon>Hyphomicrobiales</taxon>
        <taxon>Flaviflagellibacter</taxon>
    </lineage>
</organism>
<evidence type="ECO:0000256" key="1">
    <source>
        <dbReference type="SAM" id="Phobius"/>
    </source>
</evidence>
<dbReference type="RefSeq" id="WP_162799808.1">
    <property type="nucleotide sequence ID" value="NZ_JBHSJF010000007.1"/>
</dbReference>
<keyword evidence="1" id="KW-0812">Transmembrane</keyword>
<accession>A0ABV9Z6F9</accession>
<dbReference type="Proteomes" id="UP001595796">
    <property type="component" value="Unassembled WGS sequence"/>
</dbReference>
<dbReference type="Pfam" id="PF04892">
    <property type="entry name" value="VanZ"/>
    <property type="match status" value="1"/>
</dbReference>
<dbReference type="InterPro" id="IPR006976">
    <property type="entry name" value="VanZ-like"/>
</dbReference>
<feature type="transmembrane region" description="Helical" evidence="1">
    <location>
        <begin position="29"/>
        <end position="46"/>
    </location>
</feature>
<comment type="caution">
    <text evidence="3">The sequence shown here is derived from an EMBL/GenBank/DDBJ whole genome shotgun (WGS) entry which is preliminary data.</text>
</comment>
<dbReference type="EMBL" id="JBHSJF010000007">
    <property type="protein sequence ID" value="MFC5069448.1"/>
    <property type="molecule type" value="Genomic_DNA"/>
</dbReference>
<keyword evidence="1" id="KW-1133">Transmembrane helix</keyword>
<name>A0ABV9Z6F9_9HYPH</name>
<feature type="domain" description="VanZ-like" evidence="2">
    <location>
        <begin position="40"/>
        <end position="98"/>
    </location>
</feature>
<protein>
    <submittedName>
        <fullName evidence="3">VanZ family protein</fullName>
    </submittedName>
</protein>
<keyword evidence="4" id="KW-1185">Reference proteome</keyword>
<evidence type="ECO:0000313" key="3">
    <source>
        <dbReference type="EMBL" id="MFC5069448.1"/>
    </source>
</evidence>
<gene>
    <name evidence="3" type="ORF">ACFPFW_15630</name>
</gene>
<keyword evidence="1" id="KW-0472">Membrane</keyword>
<reference evidence="4" key="1">
    <citation type="journal article" date="2019" name="Int. J. Syst. Evol. Microbiol.">
        <title>The Global Catalogue of Microorganisms (GCM) 10K type strain sequencing project: providing services to taxonomists for standard genome sequencing and annotation.</title>
        <authorList>
            <consortium name="The Broad Institute Genomics Platform"/>
            <consortium name="The Broad Institute Genome Sequencing Center for Infectious Disease"/>
            <person name="Wu L."/>
            <person name="Ma J."/>
        </authorList>
    </citation>
    <scope>NUCLEOTIDE SEQUENCE [LARGE SCALE GENOMIC DNA]</scope>
    <source>
        <strain evidence="4">CGMCC 1.16444</strain>
    </source>
</reference>
<evidence type="ECO:0000259" key="2">
    <source>
        <dbReference type="Pfam" id="PF04892"/>
    </source>
</evidence>
<sequence>MMIGLFAFDALFGFLALMPDLNMTESSAAMLHVSVSAINVFILAAMTRSLGAASFFMFGAGVFVEFLQIGIAGRSASIDDLFADCIGISIGALLYWSLRPSYSRGDMKRVETTIRTSEFPIGFRSDVS</sequence>
<dbReference type="NCBIfam" id="NF037970">
    <property type="entry name" value="vanZ_1"/>
    <property type="match status" value="1"/>
</dbReference>
<evidence type="ECO:0000313" key="4">
    <source>
        <dbReference type="Proteomes" id="UP001595796"/>
    </source>
</evidence>
<proteinExistence type="predicted"/>
<feature type="transmembrane region" description="Helical" evidence="1">
    <location>
        <begin position="81"/>
        <end position="98"/>
    </location>
</feature>
<feature type="transmembrane region" description="Helical" evidence="1">
    <location>
        <begin position="53"/>
        <end position="75"/>
    </location>
</feature>